<evidence type="ECO:0000313" key="1">
    <source>
        <dbReference type="EMBL" id="KAI3756948.1"/>
    </source>
</evidence>
<name>A0ACB9EED0_ARCLA</name>
<protein>
    <submittedName>
        <fullName evidence="1">Uncharacterized protein</fullName>
    </submittedName>
</protein>
<keyword evidence="2" id="KW-1185">Reference proteome</keyword>
<proteinExistence type="predicted"/>
<comment type="caution">
    <text evidence="1">The sequence shown here is derived from an EMBL/GenBank/DDBJ whole genome shotgun (WGS) entry which is preliminary data.</text>
</comment>
<dbReference type="EMBL" id="CM042048">
    <property type="protein sequence ID" value="KAI3756948.1"/>
    <property type="molecule type" value="Genomic_DNA"/>
</dbReference>
<reference evidence="1 2" key="2">
    <citation type="journal article" date="2022" name="Mol. Ecol. Resour.">
        <title>The genomes of chicory, endive, great burdock and yacon provide insights into Asteraceae paleo-polyploidization history and plant inulin production.</title>
        <authorList>
            <person name="Fan W."/>
            <person name="Wang S."/>
            <person name="Wang H."/>
            <person name="Wang A."/>
            <person name="Jiang F."/>
            <person name="Liu H."/>
            <person name="Zhao H."/>
            <person name="Xu D."/>
            <person name="Zhang Y."/>
        </authorList>
    </citation>
    <scope>NUCLEOTIDE SEQUENCE [LARGE SCALE GENOMIC DNA]</scope>
    <source>
        <strain evidence="2">cv. Niubang</strain>
    </source>
</reference>
<dbReference type="Proteomes" id="UP001055879">
    <property type="component" value="Linkage Group LG02"/>
</dbReference>
<accession>A0ACB9EED0</accession>
<sequence length="82" mass="9313">MCSSFLSEMIPKASNIDPMSFLTETMTGPDWSGLWTLESDDFNTKRLIENIPLLFFHIRIDRSIVGRLLFSVSPAPNSSYLL</sequence>
<evidence type="ECO:0000313" key="2">
    <source>
        <dbReference type="Proteomes" id="UP001055879"/>
    </source>
</evidence>
<gene>
    <name evidence="1" type="ORF">L6452_04480</name>
</gene>
<reference evidence="2" key="1">
    <citation type="journal article" date="2022" name="Mol. Ecol. Resour.">
        <title>The genomes of chicory, endive, great burdock and yacon provide insights into Asteraceae palaeo-polyploidization history and plant inulin production.</title>
        <authorList>
            <person name="Fan W."/>
            <person name="Wang S."/>
            <person name="Wang H."/>
            <person name="Wang A."/>
            <person name="Jiang F."/>
            <person name="Liu H."/>
            <person name="Zhao H."/>
            <person name="Xu D."/>
            <person name="Zhang Y."/>
        </authorList>
    </citation>
    <scope>NUCLEOTIDE SEQUENCE [LARGE SCALE GENOMIC DNA]</scope>
    <source>
        <strain evidence="2">cv. Niubang</strain>
    </source>
</reference>
<organism evidence="1 2">
    <name type="scientific">Arctium lappa</name>
    <name type="common">Greater burdock</name>
    <name type="synonym">Lappa major</name>
    <dbReference type="NCBI Taxonomy" id="4217"/>
    <lineage>
        <taxon>Eukaryota</taxon>
        <taxon>Viridiplantae</taxon>
        <taxon>Streptophyta</taxon>
        <taxon>Embryophyta</taxon>
        <taxon>Tracheophyta</taxon>
        <taxon>Spermatophyta</taxon>
        <taxon>Magnoliopsida</taxon>
        <taxon>eudicotyledons</taxon>
        <taxon>Gunneridae</taxon>
        <taxon>Pentapetalae</taxon>
        <taxon>asterids</taxon>
        <taxon>campanulids</taxon>
        <taxon>Asterales</taxon>
        <taxon>Asteraceae</taxon>
        <taxon>Carduoideae</taxon>
        <taxon>Cardueae</taxon>
        <taxon>Arctiinae</taxon>
        <taxon>Arctium</taxon>
    </lineage>
</organism>